<protein>
    <recommendedName>
        <fullName evidence="7">Ubiquitin-like protease family profile domain-containing protein</fullName>
    </recommendedName>
</protein>
<gene>
    <name evidence="8" type="primary">A10g506220.1_BraROA</name>
    <name evidence="8" type="ORF">IGI04_041209</name>
</gene>
<feature type="transmembrane region" description="Helical" evidence="6">
    <location>
        <begin position="57"/>
        <end position="75"/>
    </location>
</feature>
<feature type="compositionally biased region" description="Polar residues" evidence="5">
    <location>
        <begin position="710"/>
        <end position="733"/>
    </location>
</feature>
<evidence type="ECO:0000256" key="1">
    <source>
        <dbReference type="ARBA" id="ARBA00005234"/>
    </source>
</evidence>
<evidence type="ECO:0000313" key="8">
    <source>
        <dbReference type="EMBL" id="KAG5376613.1"/>
    </source>
</evidence>
<evidence type="ECO:0000256" key="4">
    <source>
        <dbReference type="SAM" id="Coils"/>
    </source>
</evidence>
<dbReference type="PROSITE" id="PS50600">
    <property type="entry name" value="ULP_PROTEASE"/>
    <property type="match status" value="1"/>
</dbReference>
<feature type="compositionally biased region" description="Basic and acidic residues" evidence="5">
    <location>
        <begin position="911"/>
        <end position="931"/>
    </location>
</feature>
<comment type="similarity">
    <text evidence="1">Belongs to the peptidase C48 family.</text>
</comment>
<feature type="region of interest" description="Disordered" evidence="5">
    <location>
        <begin position="1872"/>
        <end position="1907"/>
    </location>
</feature>
<dbReference type="SMART" id="SM00743">
    <property type="entry name" value="Agenet"/>
    <property type="match status" value="4"/>
</dbReference>
<dbReference type="InterPro" id="IPR003653">
    <property type="entry name" value="Peptidase_C48_C"/>
</dbReference>
<sequence length="2532" mass="286617">HSGSEVTKIGFIKGVIYLYTLCYKNRKKKTFHFIRSRIVSSPLGNLQTLTGTVVSDSGIVVSGSGIVVSGSGIIFSDSGIEVSGSGIIFSGSLIVFSGSLIIFSGSIIIFSGYLIISVTLSTLKIGNFLKLGKAFQKSLKFFFSLFTQDRNKMGDSVPLKLALPELKYPIGSQPKEKSAINQYSGSDYISIVKSILKPDEMIRVRGSFLGPVMKLSERGLKLSAKIVYAILTRSIVSVKENEAWFHFGAQPMRFSIREFHMMTGLKCSGALEGPRRETERFNWELLKGRSHKLSDVVDQLRNTREDASEERICLAMLILVESILLRKSKGGSFPLEYAKNAQDMTYPWGKEAYIVLLKSIQNAVANHLENKSKFELQGYPLVFLLWILESIPLLRNKFSKCVPTVEVPGPTYLCEKYTEIENPSLDRVLQVEADTKLKVHCILPSIPHDPEDDISIEDKYSDELETVKDVTKKGYKITADDWENRCVDTFDTLDALIQMMANKETGQASTPIDEDSVNEKVNRIITVMEENLKSMKDRMSLLEEENIHLRARVSELEGNNNVFPTNVTQKRSSGTPLSPMSHTQPSSGTPLSPMSHTQPSSETPPMSQQPNLTHEETMIESAASPKSQQNEDYTQSSSETPLSPMSQQPNLTNEDTMNESDDETPALDTQVFSPNLTKEKETETSTGERPSNPNQDRKPDDEIVREKLTSESPASQSQVLQKETVEMNETPSSPIAPKSIETPVYTPSQTQQIEREPSDDTPALDTQVFTPNLTKERETQTSTDETPPKTNQGEGKPDDEIVIESPAAQTQVLQKETLEMNETPSSPISPKSIEAQVFTPIQKQQTVTEETYEATQPLTEIISANNKKEDTHAVHYRPSSPLSSLIALVIEENKNALSETETATQYFSTSEGEHSQSSRKNQAEEYLKDTTEPTTELVSTDVSKTQPLTPQTQHLQTSEGDQSDETPSEQNQAEENLKDTTEPTTELVSTYVSKMPPITQQTEHLQTSAIDFSEKNEVEVSRLLAHFQIGAEVEILSTDDEIWYPGKVVDLKLCEGLEELTVEYTTLFTDQHRLQKLQDTITADKIRPATPTSDQKSFEMMDKVEAFYNNGWSSGQISMVLGDNTYSVCLYTSMETILFKHSDLRIHREWKDGVWKMADKVKPDKKRKAAASSQNSGMDNVFLRRSERVPKRSRDTKTPFKSDRNPALTVIPEIIPAVDPFSTPAEHKLSRLQNWMTLKPGMHETSLSINDNKIRKSFFQSMENAKKDLKKEHIDGAFAMLNCRRNENAAWFHNYKIPKACFLPMEFLHCLLSDDLAYKKEKVKGKKIFNDLFKDTVRGKVYPEKTWGEDVDVVYGITLGKKSNVWIGMEIHLKKKRITVYDCFQKESNSIDIPQVKKLAVLISNLLVESSGDEILECQSLKIGDMTKINDDNALELRRTLSCEIFNQFDRNKMGDPLPLRLALPELRYPIGSEPEKTISINQHSIVAYIKNVKEILGNDEFNRIRGTFLGPVIKLGERSLKLSAKIVHAVLTKSIKTVKRHEAWFHFGAQPMRFSIREFHMVTGLKCSGEAREPREGTEKFKWDFLKGRTHTVKDVEKQLRNTREDASDERFCLAMLLLIESILLQKSLLDGGTTFTLDYVKIAQDMDVLMTYPWGRTAYNLLLKSLQRAVDKSLDKNNYDLQGFPMAFLIWILESVPLLQYAFSQVVPILSVQPSTPIFLCEKYLQIASPQLIDVLLIEIKDHLKVTCILPPISNDPEDDVCMGDEANKDLDDMADLSKRGYKFKIRDWRNMSVDLYGANEEIRRASLLFGNGGMSQASTSYQEESLESKINRISEMVGDNLRIMNDRLCLIEKDRKQIKERVTNLEKLQRVTSYETPNNETDTTPFHETASRQGEANADQADEQLNNEASIILKTDTREPMNEITKETPGSPIAQQNIETPVLTPIQTQQETHELMNEIISPNISDTQPNTRARRNLLTEQNKDVESRVQNPFEIGANVEISSQDDNTCHKWYPGNVLATYLVDGVEMVKVEYFVPSLDEKKRKRSVETRVSIDRIRPQPPPERSGAKKSYELMQDVEAFDNGAWCAGKVKVILFDGSCFVSLNNSKEQIYFHHSEMRKPRKWVDGVWEMTKKMEEEQTQSVNQSEGDGDKKGKAKAVACKKNEAAGPSEDGVGKMAKEIEVKQGKSVKPSQDDHAKKGKPHVGKKKKANAQPVDLLPFLQREEKRPIRPRNPPIPVTPEVILPIDPFVTPEFPRFSRLTHWMDLRGIYRVPFYINGKEIEKEFFQKMDDAENNLNKEHINVAFEMLNCKRVEQGAWFRNNNLPPACFVPVKFLEEVGYAYESVRKPHKKKKVIGGLCRRTCERFNTSKEDKLSCHYIGVEIQLMDNTITLFHCGLPKANIKRALNKIQELAVLISAIKMELLGEEVNFEDISPFEVKFAEGLPKTKFPYNCGIFVVKMLECRSLGLKSMANINDETAMDLRSKLCCEIFDQFMDKDFQEGCIDELSNAYGTFRMGFQKKSEKAKCTKA</sequence>
<dbReference type="Pfam" id="PF02902">
    <property type="entry name" value="Peptidase_C48"/>
    <property type="match status" value="2"/>
</dbReference>
<evidence type="ECO:0000313" key="9">
    <source>
        <dbReference type="Proteomes" id="UP000823674"/>
    </source>
</evidence>
<feature type="compositionally biased region" description="Basic and acidic residues" evidence="5">
    <location>
        <begin position="2175"/>
        <end position="2187"/>
    </location>
</feature>
<dbReference type="SUPFAM" id="SSF54001">
    <property type="entry name" value="Cysteine proteinases"/>
    <property type="match status" value="1"/>
</dbReference>
<organism evidence="8 9">
    <name type="scientific">Brassica rapa subsp. trilocularis</name>
    <dbReference type="NCBI Taxonomy" id="1813537"/>
    <lineage>
        <taxon>Eukaryota</taxon>
        <taxon>Viridiplantae</taxon>
        <taxon>Streptophyta</taxon>
        <taxon>Embryophyta</taxon>
        <taxon>Tracheophyta</taxon>
        <taxon>Spermatophyta</taxon>
        <taxon>Magnoliopsida</taxon>
        <taxon>eudicotyledons</taxon>
        <taxon>Gunneridae</taxon>
        <taxon>Pentapetalae</taxon>
        <taxon>rosids</taxon>
        <taxon>malvids</taxon>
        <taxon>Brassicales</taxon>
        <taxon>Brassicaceae</taxon>
        <taxon>Brassiceae</taxon>
        <taxon>Brassica</taxon>
    </lineage>
</organism>
<feature type="transmembrane region" description="Helical" evidence="6">
    <location>
        <begin position="87"/>
        <end position="116"/>
    </location>
</feature>
<feature type="coiled-coil region" evidence="4">
    <location>
        <begin position="518"/>
        <end position="559"/>
    </location>
</feature>
<feature type="region of interest" description="Disordered" evidence="5">
    <location>
        <begin position="2138"/>
        <end position="2236"/>
    </location>
</feature>
<keyword evidence="6" id="KW-0812">Transmembrane</keyword>
<keyword evidence="3" id="KW-0378">Hydrolase</keyword>
<dbReference type="InterPro" id="IPR038765">
    <property type="entry name" value="Papain-like_cys_pep_sf"/>
</dbReference>
<feature type="region of interest" description="Disordered" evidence="5">
    <location>
        <begin position="901"/>
        <end position="984"/>
    </location>
</feature>
<dbReference type="InterPro" id="IPR015410">
    <property type="entry name" value="DUF1985"/>
</dbReference>
<evidence type="ECO:0000256" key="2">
    <source>
        <dbReference type="ARBA" id="ARBA00022670"/>
    </source>
</evidence>
<dbReference type="EMBL" id="JADBGQ010000010">
    <property type="protein sequence ID" value="KAG5376613.1"/>
    <property type="molecule type" value="Genomic_DNA"/>
</dbReference>
<dbReference type="Proteomes" id="UP000823674">
    <property type="component" value="Chromosome A10"/>
</dbReference>
<feature type="non-terminal residue" evidence="8">
    <location>
        <position position="1"/>
    </location>
</feature>
<feature type="compositionally biased region" description="Acidic residues" evidence="5">
    <location>
        <begin position="656"/>
        <end position="665"/>
    </location>
</feature>
<feature type="compositionally biased region" description="Polar residues" evidence="5">
    <location>
        <begin position="1873"/>
        <end position="1897"/>
    </location>
</feature>
<dbReference type="Pfam" id="PF09331">
    <property type="entry name" value="DUF1985"/>
    <property type="match status" value="2"/>
</dbReference>
<keyword evidence="9" id="KW-1185">Reference proteome</keyword>
<dbReference type="Pfam" id="PF05641">
    <property type="entry name" value="Agenet"/>
    <property type="match status" value="2"/>
</dbReference>
<feature type="region of interest" description="Disordered" evidence="5">
    <location>
        <begin position="560"/>
        <end position="805"/>
    </location>
</feature>
<evidence type="ECO:0000256" key="6">
    <source>
        <dbReference type="SAM" id="Phobius"/>
    </source>
</evidence>
<evidence type="ECO:0000256" key="3">
    <source>
        <dbReference type="ARBA" id="ARBA00022801"/>
    </source>
</evidence>
<proteinExistence type="inferred from homology"/>
<feature type="compositionally biased region" description="Polar residues" evidence="5">
    <location>
        <begin position="780"/>
        <end position="793"/>
    </location>
</feature>
<keyword evidence="2" id="KW-0645">Protease</keyword>
<feature type="compositionally biased region" description="Polar residues" evidence="5">
    <location>
        <begin position="560"/>
        <end position="612"/>
    </location>
</feature>
<keyword evidence="6" id="KW-0472">Membrane</keyword>
<feature type="compositionally biased region" description="Low complexity" evidence="5">
    <location>
        <begin position="945"/>
        <end position="957"/>
    </location>
</feature>
<dbReference type="PANTHER" id="PTHR48449:SF1">
    <property type="entry name" value="DUF1985 DOMAIN-CONTAINING PROTEIN"/>
    <property type="match status" value="1"/>
</dbReference>
<dbReference type="CDD" id="cd20406">
    <property type="entry name" value="Tudor_Agenet_AtDUF_rpt2_4"/>
    <property type="match status" value="2"/>
</dbReference>
<feature type="compositionally biased region" description="Polar residues" evidence="5">
    <location>
        <begin position="932"/>
        <end position="944"/>
    </location>
</feature>
<evidence type="ECO:0000259" key="7">
    <source>
        <dbReference type="PROSITE" id="PS50600"/>
    </source>
</evidence>
<feature type="domain" description="Ubiquitin-like protease family profile" evidence="7">
    <location>
        <begin position="1252"/>
        <end position="2466"/>
    </location>
</feature>
<feature type="compositionally biased region" description="Polar residues" evidence="5">
    <location>
        <begin position="624"/>
        <end position="655"/>
    </location>
</feature>
<feature type="compositionally biased region" description="Basic and acidic residues" evidence="5">
    <location>
        <begin position="695"/>
        <end position="709"/>
    </location>
</feature>
<reference evidence="8 9" key="1">
    <citation type="submission" date="2021-03" db="EMBL/GenBank/DDBJ databases">
        <authorList>
            <person name="King G.J."/>
            <person name="Bancroft I."/>
            <person name="Baten A."/>
            <person name="Bloomfield J."/>
            <person name="Borpatragohain P."/>
            <person name="He Z."/>
            <person name="Irish N."/>
            <person name="Irwin J."/>
            <person name="Liu K."/>
            <person name="Mauleon R.P."/>
            <person name="Moore J."/>
            <person name="Morris R."/>
            <person name="Ostergaard L."/>
            <person name="Wang B."/>
            <person name="Wells R."/>
        </authorList>
    </citation>
    <scope>NUCLEOTIDE SEQUENCE [LARGE SCALE GENOMIC DNA]</scope>
    <source>
        <strain evidence="8">R-o-18</strain>
        <tissue evidence="8">Leaf</tissue>
    </source>
</reference>
<dbReference type="Gene3D" id="3.40.395.10">
    <property type="entry name" value="Adenoviral Proteinase, Chain A"/>
    <property type="match status" value="2"/>
</dbReference>
<feature type="compositionally biased region" description="Polar residues" evidence="5">
    <location>
        <begin position="901"/>
        <end position="910"/>
    </location>
</feature>
<keyword evidence="6" id="KW-1133">Transmembrane helix</keyword>
<keyword evidence="4" id="KW-0175">Coiled coil</keyword>
<feature type="compositionally biased region" description="Basic residues" evidence="5">
    <location>
        <begin position="2200"/>
        <end position="2212"/>
    </location>
</feature>
<comment type="caution">
    <text evidence="8">The sequence shown here is derived from an EMBL/GenBank/DDBJ whole genome shotgun (WGS) entry which is preliminary data.</text>
</comment>
<dbReference type="PANTHER" id="PTHR48449">
    <property type="entry name" value="DUF1985 DOMAIN-CONTAINING PROTEIN"/>
    <property type="match status" value="1"/>
</dbReference>
<accession>A0ABQ7KQ40</accession>
<name>A0ABQ7KQ40_BRACM</name>
<evidence type="ECO:0000256" key="5">
    <source>
        <dbReference type="SAM" id="MobiDB-lite"/>
    </source>
</evidence>
<dbReference type="InterPro" id="IPR014002">
    <property type="entry name" value="Agenet_dom_plant"/>
</dbReference>
<dbReference type="InterPro" id="IPR008395">
    <property type="entry name" value="Agenet-like_dom"/>
</dbReference>